<comment type="caution">
    <text evidence="2">The sequence shown here is derived from an EMBL/GenBank/DDBJ whole genome shotgun (WGS) entry which is preliminary data.</text>
</comment>
<evidence type="ECO:0000313" key="3">
    <source>
        <dbReference type="Proteomes" id="UP000304900"/>
    </source>
</evidence>
<sequence length="68" mass="7824">MSTLSIHTKLETLTPDLKEEVNDFIDFLIEKSSKEKKKKIIPEFGSAKGKIKMSPDFDAPLDDFKDYM</sequence>
<feature type="domain" description="DUF2281" evidence="1">
    <location>
        <begin position="6"/>
        <end position="67"/>
    </location>
</feature>
<name>A0A4U6D4T6_9BACT</name>
<evidence type="ECO:0000259" key="1">
    <source>
        <dbReference type="Pfam" id="PF10047"/>
    </source>
</evidence>
<keyword evidence="3" id="KW-1185">Reference proteome</keyword>
<accession>A0A4U6D4T6</accession>
<gene>
    <name evidence="2" type="ORF">FDK13_15195</name>
</gene>
<dbReference type="RefSeq" id="WP_137340851.1">
    <property type="nucleotide sequence ID" value="NZ_BSQH01000003.1"/>
</dbReference>
<dbReference type="Pfam" id="PF10047">
    <property type="entry name" value="DUF2281"/>
    <property type="match status" value="1"/>
</dbReference>
<dbReference type="EMBL" id="SZVO01000006">
    <property type="protein sequence ID" value="TKT91706.1"/>
    <property type="molecule type" value="Genomic_DNA"/>
</dbReference>
<organism evidence="2 3">
    <name type="scientific">Dyadobacter frigoris</name>
    <dbReference type="NCBI Taxonomy" id="2576211"/>
    <lineage>
        <taxon>Bacteria</taxon>
        <taxon>Pseudomonadati</taxon>
        <taxon>Bacteroidota</taxon>
        <taxon>Cytophagia</taxon>
        <taxon>Cytophagales</taxon>
        <taxon>Spirosomataceae</taxon>
        <taxon>Dyadobacter</taxon>
    </lineage>
</organism>
<evidence type="ECO:0000313" key="2">
    <source>
        <dbReference type="EMBL" id="TKT91706.1"/>
    </source>
</evidence>
<dbReference type="Proteomes" id="UP000304900">
    <property type="component" value="Unassembled WGS sequence"/>
</dbReference>
<protein>
    <submittedName>
        <fullName evidence="2">DUF2281 domain-containing protein</fullName>
    </submittedName>
</protein>
<proteinExistence type="predicted"/>
<dbReference type="AlphaFoldDB" id="A0A4U6D4T6"/>
<reference evidence="2 3" key="1">
    <citation type="submission" date="2019-05" db="EMBL/GenBank/DDBJ databases">
        <title>Dyadobacter AR-3-8 sp. nov., isolated from arctic soil.</title>
        <authorList>
            <person name="Chaudhary D.K."/>
        </authorList>
    </citation>
    <scope>NUCLEOTIDE SEQUENCE [LARGE SCALE GENOMIC DNA]</scope>
    <source>
        <strain evidence="2 3">AR-3-8</strain>
    </source>
</reference>
<dbReference type="InterPro" id="IPR018739">
    <property type="entry name" value="DUF2281"/>
</dbReference>